<evidence type="ECO:0000313" key="4">
    <source>
        <dbReference type="EMBL" id="KAF2844483.1"/>
    </source>
</evidence>
<dbReference type="Proteomes" id="UP000799423">
    <property type="component" value="Unassembled WGS sequence"/>
</dbReference>
<name>A0A6A7AN34_9PLEO</name>
<reference evidence="4" key="1">
    <citation type="submission" date="2020-01" db="EMBL/GenBank/DDBJ databases">
        <authorList>
            <consortium name="DOE Joint Genome Institute"/>
            <person name="Haridas S."/>
            <person name="Albert R."/>
            <person name="Binder M."/>
            <person name="Bloem J."/>
            <person name="Labutti K."/>
            <person name="Salamov A."/>
            <person name="Andreopoulos B."/>
            <person name="Baker S.E."/>
            <person name="Barry K."/>
            <person name="Bills G."/>
            <person name="Bluhm B.H."/>
            <person name="Cannon C."/>
            <person name="Castanera R."/>
            <person name="Culley D.E."/>
            <person name="Daum C."/>
            <person name="Ezra D."/>
            <person name="Gonzalez J.B."/>
            <person name="Henrissat B."/>
            <person name="Kuo A."/>
            <person name="Liang C."/>
            <person name="Lipzen A."/>
            <person name="Lutzoni F."/>
            <person name="Magnuson J."/>
            <person name="Mondo S."/>
            <person name="Nolan M."/>
            <person name="Ohm R."/>
            <person name="Pangilinan J."/>
            <person name="Park H.-J."/>
            <person name="Ramirez L."/>
            <person name="Alfaro M."/>
            <person name="Sun H."/>
            <person name="Tritt A."/>
            <person name="Yoshinaga Y."/>
            <person name="Zwiers L.-H."/>
            <person name="Turgeon B.G."/>
            <person name="Goodwin S.B."/>
            <person name="Spatafora J.W."/>
            <person name="Crous P.W."/>
            <person name="Grigoriev I.V."/>
        </authorList>
    </citation>
    <scope>NUCLEOTIDE SEQUENCE</scope>
    <source>
        <strain evidence="4">IPT5</strain>
    </source>
</reference>
<dbReference type="InterPro" id="IPR036864">
    <property type="entry name" value="Zn2-C6_fun-type_DNA-bd_sf"/>
</dbReference>
<dbReference type="GO" id="GO:0000981">
    <property type="term" value="F:DNA-binding transcription factor activity, RNA polymerase II-specific"/>
    <property type="evidence" value="ECO:0007669"/>
    <property type="project" value="InterPro"/>
</dbReference>
<dbReference type="SUPFAM" id="SSF57701">
    <property type="entry name" value="Zn2/Cys6 DNA-binding domain"/>
    <property type="match status" value="1"/>
</dbReference>
<dbReference type="PRINTS" id="PR00755">
    <property type="entry name" value="AFLATOXINBRP"/>
</dbReference>
<evidence type="ECO:0000256" key="1">
    <source>
        <dbReference type="ARBA" id="ARBA00023242"/>
    </source>
</evidence>
<evidence type="ECO:0000313" key="5">
    <source>
        <dbReference type="Proteomes" id="UP000799423"/>
    </source>
</evidence>
<feature type="region of interest" description="Disordered" evidence="2">
    <location>
        <begin position="1"/>
        <end position="22"/>
    </location>
</feature>
<proteinExistence type="predicted"/>
<accession>A0A6A7AN34</accession>
<dbReference type="InterPro" id="IPR053230">
    <property type="entry name" value="Trans_reg_galc"/>
</dbReference>
<dbReference type="Gene3D" id="4.10.240.10">
    <property type="entry name" value="Zn(2)-C6 fungal-type DNA-binding domain"/>
    <property type="match status" value="1"/>
</dbReference>
<gene>
    <name evidence="4" type="ORF">T440DRAFT_326011</name>
</gene>
<sequence>MAPKVPIPRLPSSGNSRKLYDEKGQIRNKSRCRKACIDCRNRRIRCTGEQPLCRGCIERKVPCVYLQGHKDQLKETLDQNEQLIVFLKNLSARSVGLEKQKIKELLTSVCSLIACEI</sequence>
<dbReference type="PANTHER" id="PTHR47654:SF5">
    <property type="entry name" value="TRANSCRIPTION FACTOR DOMAIN-CONTAINING PROTEIN"/>
    <property type="match status" value="1"/>
</dbReference>
<dbReference type="GO" id="GO:0008270">
    <property type="term" value="F:zinc ion binding"/>
    <property type="evidence" value="ECO:0007669"/>
    <property type="project" value="InterPro"/>
</dbReference>
<keyword evidence="1" id="KW-0539">Nucleus</keyword>
<dbReference type="PROSITE" id="PS50048">
    <property type="entry name" value="ZN2_CY6_FUNGAL_2"/>
    <property type="match status" value="1"/>
</dbReference>
<dbReference type="OrthoDB" id="10261408at2759"/>
<dbReference type="InterPro" id="IPR001138">
    <property type="entry name" value="Zn2Cys6_DnaBD"/>
</dbReference>
<evidence type="ECO:0000256" key="2">
    <source>
        <dbReference type="SAM" id="MobiDB-lite"/>
    </source>
</evidence>
<dbReference type="CDD" id="cd00067">
    <property type="entry name" value="GAL4"/>
    <property type="match status" value="1"/>
</dbReference>
<evidence type="ECO:0000259" key="3">
    <source>
        <dbReference type="PROSITE" id="PS50048"/>
    </source>
</evidence>
<protein>
    <recommendedName>
        <fullName evidence="3">Zn(2)-C6 fungal-type domain-containing protein</fullName>
    </recommendedName>
</protein>
<organism evidence="4 5">
    <name type="scientific">Plenodomus tracheiphilus IPT5</name>
    <dbReference type="NCBI Taxonomy" id="1408161"/>
    <lineage>
        <taxon>Eukaryota</taxon>
        <taxon>Fungi</taxon>
        <taxon>Dikarya</taxon>
        <taxon>Ascomycota</taxon>
        <taxon>Pezizomycotina</taxon>
        <taxon>Dothideomycetes</taxon>
        <taxon>Pleosporomycetidae</taxon>
        <taxon>Pleosporales</taxon>
        <taxon>Pleosporineae</taxon>
        <taxon>Leptosphaeriaceae</taxon>
        <taxon>Plenodomus</taxon>
    </lineage>
</organism>
<dbReference type="PANTHER" id="PTHR47654">
    <property type="entry name" value="ZN(II)2CYS6 TRANSCRIPTION FACTOR (EUROFUNG)-RELATED"/>
    <property type="match status" value="1"/>
</dbReference>
<dbReference type="PROSITE" id="PS00463">
    <property type="entry name" value="ZN2_CY6_FUNGAL_1"/>
    <property type="match status" value="1"/>
</dbReference>
<dbReference type="EMBL" id="MU006377">
    <property type="protein sequence ID" value="KAF2844483.1"/>
    <property type="molecule type" value="Genomic_DNA"/>
</dbReference>
<keyword evidence="5" id="KW-1185">Reference proteome</keyword>
<dbReference type="Pfam" id="PF00172">
    <property type="entry name" value="Zn_clus"/>
    <property type="match status" value="1"/>
</dbReference>
<dbReference type="AlphaFoldDB" id="A0A6A7AN34"/>
<feature type="domain" description="Zn(2)-C6 fungal-type" evidence="3">
    <location>
        <begin position="35"/>
        <end position="65"/>
    </location>
</feature>
<dbReference type="SMART" id="SM00066">
    <property type="entry name" value="GAL4"/>
    <property type="match status" value="1"/>
</dbReference>